<keyword evidence="4" id="KW-0378">Hydrolase</keyword>
<dbReference type="STRING" id="1912795.BK816_04130"/>
<dbReference type="GO" id="GO:0005975">
    <property type="term" value="P:carbohydrate metabolic process"/>
    <property type="evidence" value="ECO:0007669"/>
    <property type="project" value="InterPro"/>
</dbReference>
<dbReference type="PANTHER" id="PTHR30480">
    <property type="entry name" value="BETA-HEXOSAMINIDASE-RELATED"/>
    <property type="match status" value="1"/>
</dbReference>
<protein>
    <recommendedName>
        <fullName evidence="3">beta-N-acetylhexosaminidase</fullName>
        <ecNumber evidence="3">3.2.1.52</ecNumber>
    </recommendedName>
</protein>
<evidence type="ECO:0000256" key="2">
    <source>
        <dbReference type="ARBA" id="ARBA00005336"/>
    </source>
</evidence>
<dbReference type="InterPro" id="IPR036881">
    <property type="entry name" value="Glyco_hydro_3_C_sf"/>
</dbReference>
<feature type="domain" description="SLH" evidence="7">
    <location>
        <begin position="733"/>
        <end position="796"/>
    </location>
</feature>
<evidence type="ECO:0000256" key="5">
    <source>
        <dbReference type="ARBA" id="ARBA00023295"/>
    </source>
</evidence>
<evidence type="ECO:0000256" key="1">
    <source>
        <dbReference type="ARBA" id="ARBA00001231"/>
    </source>
</evidence>
<organism evidence="8 9">
    <name type="scientific">Boudabousia tangfeifanii</name>
    <dbReference type="NCBI Taxonomy" id="1912795"/>
    <lineage>
        <taxon>Bacteria</taxon>
        <taxon>Bacillati</taxon>
        <taxon>Actinomycetota</taxon>
        <taxon>Actinomycetes</taxon>
        <taxon>Actinomycetales</taxon>
        <taxon>Actinomycetaceae</taxon>
        <taxon>Boudabousia</taxon>
    </lineage>
</organism>
<proteinExistence type="inferred from homology"/>
<keyword evidence="9" id="KW-1185">Reference proteome</keyword>
<dbReference type="AlphaFoldDB" id="A0A1D9MJX1"/>
<dbReference type="Pfam" id="PF00395">
    <property type="entry name" value="SLH"/>
    <property type="match status" value="3"/>
</dbReference>
<dbReference type="GO" id="GO:0009254">
    <property type="term" value="P:peptidoglycan turnover"/>
    <property type="evidence" value="ECO:0007669"/>
    <property type="project" value="TreeGrafter"/>
</dbReference>
<dbReference type="InterPro" id="IPR017853">
    <property type="entry name" value="GH"/>
</dbReference>
<dbReference type="InterPro" id="IPR036962">
    <property type="entry name" value="Glyco_hydro_3_N_sf"/>
</dbReference>
<dbReference type="Pfam" id="PF00933">
    <property type="entry name" value="Glyco_hydro_3"/>
    <property type="match status" value="1"/>
</dbReference>
<dbReference type="PROSITE" id="PS51272">
    <property type="entry name" value="SLH"/>
    <property type="match status" value="3"/>
</dbReference>
<evidence type="ECO:0000313" key="9">
    <source>
        <dbReference type="Proteomes" id="UP000176288"/>
    </source>
</evidence>
<evidence type="ECO:0000256" key="4">
    <source>
        <dbReference type="ARBA" id="ARBA00022801"/>
    </source>
</evidence>
<comment type="catalytic activity">
    <reaction evidence="1">
        <text>Hydrolysis of terminal non-reducing N-acetyl-D-hexosamine residues in N-acetyl-beta-D-hexosaminides.</text>
        <dbReference type="EC" id="3.2.1.52"/>
    </reaction>
</comment>
<dbReference type="EMBL" id="CP017812">
    <property type="protein sequence ID" value="AOZ72582.1"/>
    <property type="molecule type" value="Genomic_DNA"/>
</dbReference>
<dbReference type="Gene3D" id="3.40.50.1700">
    <property type="entry name" value="Glycoside hydrolase family 3 C-terminal domain"/>
    <property type="match status" value="1"/>
</dbReference>
<evidence type="ECO:0000256" key="3">
    <source>
        <dbReference type="ARBA" id="ARBA00012663"/>
    </source>
</evidence>
<dbReference type="GO" id="GO:0004563">
    <property type="term" value="F:beta-N-acetylhexosaminidase activity"/>
    <property type="evidence" value="ECO:0007669"/>
    <property type="project" value="UniProtKB-EC"/>
</dbReference>
<dbReference type="InterPro" id="IPR002772">
    <property type="entry name" value="Glyco_hydro_3_C"/>
</dbReference>
<dbReference type="PANTHER" id="PTHR30480:SF13">
    <property type="entry name" value="BETA-HEXOSAMINIDASE"/>
    <property type="match status" value="1"/>
</dbReference>
<name>A0A1D9MJX1_9ACTO</name>
<reference evidence="8 9" key="1">
    <citation type="submission" date="2016-10" db="EMBL/GenBank/DDBJ databases">
        <title>Actinomyces aegypiusis sp. nov., isolated from the Aegypius monachus in Qinghai Tibet Plateau China.</title>
        <authorList>
            <person name="Wang Y."/>
        </authorList>
    </citation>
    <scope>NUCLEOTIDE SEQUENCE [LARGE SCALE GENOMIC DNA]</scope>
    <source>
        <strain evidence="8 9">VUL4_3</strain>
    </source>
</reference>
<evidence type="ECO:0000313" key="8">
    <source>
        <dbReference type="EMBL" id="AOZ72582.1"/>
    </source>
</evidence>
<dbReference type="Proteomes" id="UP000176288">
    <property type="component" value="Chromosome"/>
</dbReference>
<dbReference type="SUPFAM" id="SSF51445">
    <property type="entry name" value="(Trans)glycosidases"/>
    <property type="match status" value="2"/>
</dbReference>
<dbReference type="RefSeq" id="WP_071164048.1">
    <property type="nucleotide sequence ID" value="NZ_CP017812.1"/>
</dbReference>
<gene>
    <name evidence="8" type="ORF">BK816_04130</name>
</gene>
<dbReference type="InterPro" id="IPR050226">
    <property type="entry name" value="NagZ_Beta-hexosaminidase"/>
</dbReference>
<dbReference type="OrthoDB" id="9805821at2"/>
<dbReference type="InterPro" id="IPR001764">
    <property type="entry name" value="Glyco_hydro_3_N"/>
</dbReference>
<dbReference type="InterPro" id="IPR001119">
    <property type="entry name" value="SLH_dom"/>
</dbReference>
<feature type="signal peptide" evidence="6">
    <location>
        <begin position="1"/>
        <end position="32"/>
    </location>
</feature>
<dbReference type="KEGG" id="avu:BK816_04130"/>
<dbReference type="PRINTS" id="PR00133">
    <property type="entry name" value="GLHYDRLASE3"/>
</dbReference>
<keyword evidence="5" id="KW-0326">Glycosidase</keyword>
<keyword evidence="6" id="KW-0732">Signal</keyword>
<evidence type="ECO:0000259" key="7">
    <source>
        <dbReference type="PROSITE" id="PS51272"/>
    </source>
</evidence>
<sequence>MKKPSRIVKATLATGVAGALVASMGIGSVAFAADKTPEPAPTDNAEAKAEEILKTLTLDEKLGQLIWTHVYGANANEVTEEQQKKNQNVFGQDVKTPAEAVKKWNLGGVLYFNWSGNIGSPADLEQIATLSNGLQDAAKATGKKIPLAISVDQEGGIVARLRHSITDFPGNMALGATRSEELAKKQAEINGRELRSVGINVDFAPTVDVNTNPQNPVIGVRSYSSNPELVSLLGAAQITGYQSQGVSATAKHFPGHGDTSTDSHSSLPVVAYGQETLDEHLKPFKAAIDAGVDMIMTAHVIVNAVDPDQPATLSKKVLTDLLRDKMGFKGIITTDAIDMEGAQLAVMSEQEKKDYENWKCKGTTSFNGGENTAPDKAEACVDLMKKIRSRVTVQAVKAGSDIVLNTYDVEASFNGLKNALKDGTLTQKHIDDSVKRVLTWKARRGVLDQKNVKPDEVTQHVRTAADQFVASQVDSKMVTLVKNDNNILPLKAGQKVLVTGSTYGNPEKLQPKLDALGFETKFETTAKLNPTEAEIAAQVKAAQDVDAIIYTSFKAYNQPEQAEAVKQLAATGKPVIVVATSVPYDSAALPSAVAVLNVYGNQDPNHDGAARALAGVINPTGQLPVAVPALADVPGSKALPYGYGLSYSSRNIVIPPRHAEKPAGDIFKDVTSDSAFAGEINFLKELGVTTGWADGTFRPLQPITREAMAAFLARIVRSHLNEDGKEKLDEMVSKEKTFTDTKGNPFEKDIMAIRALGLTTGWADGTYRPLAHINRDAMAAMLQRTCQIDTNLLVENICSSAVSNLKPIEKADQVFVDVPADSLFAKHIQWAKTAGITTGWADLTYRPLEPISREAMAAFLYRLQNNIVK</sequence>
<comment type="similarity">
    <text evidence="2">Belongs to the glycosyl hydrolase 3 family.</text>
</comment>
<dbReference type="Gene3D" id="3.20.20.300">
    <property type="entry name" value="Glycoside hydrolase, family 3, N-terminal domain"/>
    <property type="match status" value="1"/>
</dbReference>
<dbReference type="EC" id="3.2.1.52" evidence="3"/>
<feature type="domain" description="SLH" evidence="7">
    <location>
        <begin position="663"/>
        <end position="726"/>
    </location>
</feature>
<dbReference type="Pfam" id="PF01915">
    <property type="entry name" value="Glyco_hydro_3_C"/>
    <property type="match status" value="1"/>
</dbReference>
<dbReference type="SUPFAM" id="SSF52279">
    <property type="entry name" value="Beta-D-glucan exohydrolase, C-terminal domain"/>
    <property type="match status" value="1"/>
</dbReference>
<feature type="domain" description="SLH" evidence="7">
    <location>
        <begin position="811"/>
        <end position="869"/>
    </location>
</feature>
<accession>A0A1D9MJX1</accession>
<feature type="chain" id="PRO_5009443715" description="beta-N-acetylhexosaminidase" evidence="6">
    <location>
        <begin position="33"/>
        <end position="869"/>
    </location>
</feature>
<evidence type="ECO:0000256" key="6">
    <source>
        <dbReference type="SAM" id="SignalP"/>
    </source>
</evidence>